<dbReference type="AlphaFoldDB" id="A0A0G1XES6"/>
<sequence length="128" mass="15093">MQPALLANWIIATYPEGCMPDKDDIRQLIPPQESDQVVWDEEVLFPARARIEDPTWGPISTKCVNIRLAIRRGDEVFLFLCTPSMKNSVVYVRNVHFKLFEQHIKPRLERQLAEEQRNEEERKRQFGD</sequence>
<proteinExistence type="predicted"/>
<accession>A0A0G1XES6</accession>
<dbReference type="EMBL" id="LCRD01000044">
    <property type="protein sequence ID" value="KKW29451.1"/>
    <property type="molecule type" value="Genomic_DNA"/>
</dbReference>
<reference evidence="1 2" key="1">
    <citation type="journal article" date="2015" name="Nature">
        <title>rRNA introns, odd ribosomes, and small enigmatic genomes across a large radiation of phyla.</title>
        <authorList>
            <person name="Brown C.T."/>
            <person name="Hug L.A."/>
            <person name="Thomas B.C."/>
            <person name="Sharon I."/>
            <person name="Castelle C.J."/>
            <person name="Singh A."/>
            <person name="Wilkins M.J."/>
            <person name="Williams K.H."/>
            <person name="Banfield J.F."/>
        </authorList>
    </citation>
    <scope>NUCLEOTIDE SEQUENCE [LARGE SCALE GENOMIC DNA]</scope>
</reference>
<evidence type="ECO:0000313" key="2">
    <source>
        <dbReference type="Proteomes" id="UP000034846"/>
    </source>
</evidence>
<protein>
    <submittedName>
        <fullName evidence="1">Uncharacterized protein</fullName>
    </submittedName>
</protein>
<organism evidence="1 2">
    <name type="scientific">Candidatus Uhrbacteria bacterium GW2011_GWD2_52_7</name>
    <dbReference type="NCBI Taxonomy" id="1618989"/>
    <lineage>
        <taxon>Bacteria</taxon>
        <taxon>Candidatus Uhriibacteriota</taxon>
    </lineage>
</organism>
<dbReference type="Proteomes" id="UP000034846">
    <property type="component" value="Unassembled WGS sequence"/>
</dbReference>
<name>A0A0G1XES6_9BACT</name>
<evidence type="ECO:0000313" key="1">
    <source>
        <dbReference type="EMBL" id="KKW29451.1"/>
    </source>
</evidence>
<gene>
    <name evidence="1" type="ORF">UY72_C0044G0008</name>
</gene>
<comment type="caution">
    <text evidence="1">The sequence shown here is derived from an EMBL/GenBank/DDBJ whole genome shotgun (WGS) entry which is preliminary data.</text>
</comment>